<organism evidence="2 3">
    <name type="scientific">Flavobacterium potami</name>
    <dbReference type="NCBI Taxonomy" id="2872310"/>
    <lineage>
        <taxon>Bacteria</taxon>
        <taxon>Pseudomonadati</taxon>
        <taxon>Bacteroidota</taxon>
        <taxon>Flavobacteriia</taxon>
        <taxon>Flavobacteriales</taxon>
        <taxon>Flavobacteriaceae</taxon>
        <taxon>Flavobacterium</taxon>
    </lineage>
</organism>
<dbReference type="InterPro" id="IPR005094">
    <property type="entry name" value="Endonuclease_MobA/VirD2"/>
</dbReference>
<protein>
    <submittedName>
        <fullName evidence="2">Relaxase/mobilization nuclease domain-containing protein</fullName>
    </submittedName>
</protein>
<evidence type="ECO:0000313" key="2">
    <source>
        <dbReference type="EMBL" id="MBZ4033819.1"/>
    </source>
</evidence>
<reference evidence="2 3" key="1">
    <citation type="journal article" date="2023" name="Antonie Van Leeuwenhoek">
        <title>Flavobacterium potami sp. nov., a multi-metal resistance genes harbouring bacterium isolated from shallow river silt.</title>
        <authorList>
            <person name="Li S."/>
            <person name="Mao S."/>
            <person name="Mu W."/>
            <person name="Guo B."/>
            <person name="Li C."/>
            <person name="Zhu Q."/>
            <person name="Hou X."/>
            <person name="Zhao Y."/>
            <person name="Wei S."/>
            <person name="Liu H."/>
            <person name="Liu A."/>
        </authorList>
    </citation>
    <scope>NUCLEOTIDE SEQUENCE [LARGE SCALE GENOMIC DNA]</scope>
    <source>
        <strain evidence="2 3">17A</strain>
    </source>
</reference>
<evidence type="ECO:0000313" key="3">
    <source>
        <dbReference type="Proteomes" id="UP001139366"/>
    </source>
</evidence>
<evidence type="ECO:0000259" key="1">
    <source>
        <dbReference type="Pfam" id="PF03432"/>
    </source>
</evidence>
<dbReference type="Proteomes" id="UP001139366">
    <property type="component" value="Unassembled WGS sequence"/>
</dbReference>
<proteinExistence type="predicted"/>
<dbReference type="EMBL" id="JAINUY010000001">
    <property type="protein sequence ID" value="MBZ4033819.1"/>
    <property type="molecule type" value="Genomic_DNA"/>
</dbReference>
<name>A0A9X1KNQ5_9FLAO</name>
<gene>
    <name evidence="2" type="ORF">K6T82_03515</name>
</gene>
<sequence>MVAVINTGSSVRSIFNYNENKIEVGKAELIGEGNYPVAASELRKDLRLKLLLQQLELNTNVTRGSVHISLNFDSNESNISKEKLMEIAHSYMDKIGFGSQPYLVYQHHDAGHPHIHIVTVKVKSDGKRIDMQNIGRNQSETARKEIENAFNLVPAQSRQNEKILNIKPVKNSVVEYGTTETKKAITAVLNAVIPNYKYTTVGELNAVLNLYNVTAVQGNKDSRMFLQKGLAYQILNNKKQPVGIPLKASSFYMKPTLAYLEIKFAANKTDRNPHLKRLKNAVDLTFMQNRINSVSDLDRILIQDGIKTAERRNEQGILYGLAYIDHKTKCVFNGSALGKPYSASGIEERCGIKSFITGSAATLISEDNILNNKPSQSSFICAGELQKIIDSVLQPEFSIDFVPSQLKRKKKRKKGKGHSDY</sequence>
<comment type="caution">
    <text evidence="2">The sequence shown here is derived from an EMBL/GenBank/DDBJ whole genome shotgun (WGS) entry which is preliminary data.</text>
</comment>
<dbReference type="Pfam" id="PF03432">
    <property type="entry name" value="Relaxase"/>
    <property type="match status" value="1"/>
</dbReference>
<dbReference type="RefSeq" id="WP_223704615.1">
    <property type="nucleotide sequence ID" value="NZ_JAINUY010000001.1"/>
</dbReference>
<feature type="domain" description="MobA/VirD2-like nuclease" evidence="1">
    <location>
        <begin position="17"/>
        <end position="152"/>
    </location>
</feature>
<accession>A0A9X1KNQ5</accession>
<dbReference type="AlphaFoldDB" id="A0A9X1KNQ5"/>
<keyword evidence="3" id="KW-1185">Reference proteome</keyword>